<dbReference type="GO" id="GO:0006508">
    <property type="term" value="P:proteolysis"/>
    <property type="evidence" value="ECO:0007669"/>
    <property type="project" value="UniProtKB-KW"/>
</dbReference>
<dbReference type="AlphaFoldDB" id="A0A6M3XTQ8"/>
<dbReference type="InterPro" id="IPR016913">
    <property type="entry name" value="UCP029215"/>
</dbReference>
<name>A0A6M3XTQ8_9ZZZZ</name>
<dbReference type="EMBL" id="MT144908">
    <property type="protein sequence ID" value="QJI01232.1"/>
    <property type="molecule type" value="Genomic_DNA"/>
</dbReference>
<evidence type="ECO:0000313" key="1">
    <source>
        <dbReference type="EMBL" id="QJI01232.1"/>
    </source>
</evidence>
<keyword evidence="1" id="KW-0378">Hydrolase</keyword>
<organism evidence="1">
    <name type="scientific">viral metagenome</name>
    <dbReference type="NCBI Taxonomy" id="1070528"/>
    <lineage>
        <taxon>unclassified sequences</taxon>
        <taxon>metagenomes</taxon>
        <taxon>organismal metagenomes</taxon>
    </lineage>
</organism>
<protein>
    <submittedName>
        <fullName evidence="1">Putative prohead protease</fullName>
    </submittedName>
</protein>
<sequence>MERKICFDRATLDNKIILDDDNYLVMPAVIASEIVHQYKEGWAYKPASELEKAAWTADHRWVKILSHPETALLQTTQDIYGIVENPKFVKNLMDPKTKRPMRKGIRADIKWFKDKVPEPVIEQIRNGELRAVSIGFTYEEDMTPGEWNGQKYDFVQRNIFIDHVAAPIEEGRCPGPLCGIAVDSVVCKIGRDPFAGYEDFEDCVAKNQDKNDPEAYCAEIKRKTEGQDRTILGILNKDLSVEQKAALDKCPVCREIVNVGLLESAKRLSIAYGRDVFYVIKGEEPTKQAESTENLLLEARKAIDSTRWIFEE</sequence>
<accession>A0A6M3XTQ8</accession>
<dbReference type="GO" id="GO:0008233">
    <property type="term" value="F:peptidase activity"/>
    <property type="evidence" value="ECO:0007669"/>
    <property type="project" value="UniProtKB-KW"/>
</dbReference>
<dbReference type="Pfam" id="PF09979">
    <property type="entry name" value="DUF2213"/>
    <property type="match status" value="1"/>
</dbReference>
<proteinExistence type="predicted"/>
<reference evidence="1" key="1">
    <citation type="submission" date="2020-03" db="EMBL/GenBank/DDBJ databases">
        <title>The deep terrestrial virosphere.</title>
        <authorList>
            <person name="Holmfeldt K."/>
            <person name="Nilsson E."/>
            <person name="Simone D."/>
            <person name="Lopez-Fernandez M."/>
            <person name="Wu X."/>
            <person name="de Brujin I."/>
            <person name="Lundin D."/>
            <person name="Andersson A."/>
            <person name="Bertilsson S."/>
            <person name="Dopson M."/>
        </authorList>
    </citation>
    <scope>NUCLEOTIDE SEQUENCE</scope>
    <source>
        <strain evidence="1">TM448B02367</strain>
    </source>
</reference>
<keyword evidence="1" id="KW-0645">Protease</keyword>
<gene>
    <name evidence="1" type="ORF">TM448B02367_0003</name>
</gene>